<feature type="chain" id="PRO_5024338733" evidence="2">
    <location>
        <begin position="27"/>
        <end position="147"/>
    </location>
</feature>
<dbReference type="Pfam" id="PF06476">
    <property type="entry name" value="DUF1090"/>
    <property type="match status" value="1"/>
</dbReference>
<keyword evidence="1" id="KW-0175">Coiled coil</keyword>
<proteinExistence type="predicted"/>
<evidence type="ECO:0000313" key="4">
    <source>
        <dbReference type="Proteomes" id="UP000381260"/>
    </source>
</evidence>
<keyword evidence="2" id="KW-0732">Signal</keyword>
<evidence type="ECO:0000313" key="3">
    <source>
        <dbReference type="EMBL" id="QGH62078.1"/>
    </source>
</evidence>
<organism evidence="3 4">
    <name type="scientific">Serratia proteamaculans</name>
    <dbReference type="NCBI Taxonomy" id="28151"/>
    <lineage>
        <taxon>Bacteria</taxon>
        <taxon>Pseudomonadati</taxon>
        <taxon>Pseudomonadota</taxon>
        <taxon>Gammaproteobacteria</taxon>
        <taxon>Enterobacterales</taxon>
        <taxon>Yersiniaceae</taxon>
        <taxon>Serratia</taxon>
    </lineage>
</organism>
<dbReference type="RefSeq" id="WP_153859101.1">
    <property type="nucleotide sequence ID" value="NZ_CP045913.1"/>
</dbReference>
<feature type="coiled-coil region" evidence="1">
    <location>
        <begin position="74"/>
        <end position="141"/>
    </location>
</feature>
<sequence>MKKMTKLIALPLILALGAGFASVASAAGNDCNAKRGAIENQIREAQKYGNNHKVAGLQKALNELQAHCTDSGLAAKGQQKIDKLERKLVQKQNDVSKVQADLGEAQARGDAKKVAKYEKKLQEKQSDVNEITADLRQARAELAALQG</sequence>
<dbReference type="EMBL" id="CP045913">
    <property type="protein sequence ID" value="QGH62078.1"/>
    <property type="molecule type" value="Genomic_DNA"/>
</dbReference>
<dbReference type="AlphaFoldDB" id="A0A5Q2VCI1"/>
<gene>
    <name evidence="3" type="ORF">GHV41_15155</name>
</gene>
<name>A0A5Q2VCI1_SERPR</name>
<protein>
    <submittedName>
        <fullName evidence="3">DUF1090 family protein</fullName>
    </submittedName>
</protein>
<dbReference type="InterPro" id="IPR009468">
    <property type="entry name" value="DUF1090"/>
</dbReference>
<evidence type="ECO:0000256" key="2">
    <source>
        <dbReference type="SAM" id="SignalP"/>
    </source>
</evidence>
<feature type="signal peptide" evidence="2">
    <location>
        <begin position="1"/>
        <end position="26"/>
    </location>
</feature>
<reference evidence="3 4" key="1">
    <citation type="submission" date="2019-11" db="EMBL/GenBank/DDBJ databases">
        <title>The Phosphoenolpyruvate Phosphotransferase System Regulates Serratia proteamaculans 336X Biofilm Formation and Wheat Roots colonization.</title>
        <authorList>
            <person name="Liu F."/>
        </authorList>
    </citation>
    <scope>NUCLEOTIDE SEQUENCE [LARGE SCALE GENOMIC DNA]</scope>
    <source>
        <strain evidence="3 4">336X</strain>
    </source>
</reference>
<accession>A0A5Q2VCI1</accession>
<evidence type="ECO:0000256" key="1">
    <source>
        <dbReference type="SAM" id="Coils"/>
    </source>
</evidence>
<dbReference type="Proteomes" id="UP000381260">
    <property type="component" value="Chromosome"/>
</dbReference>